<dbReference type="EMBL" id="FOTK01000001">
    <property type="protein sequence ID" value="SFL14531.1"/>
    <property type="molecule type" value="Genomic_DNA"/>
</dbReference>
<sequence length="181" mass="19561">MRDRSRVSLVAVTLDDLRTVDAVFDDLTAYSMRVDGVPRRADAASAFVTALPPGCAPRNKHAFLARCDDTAIGLLDLIDGYPKAGTAFIGLLAIRQSAQGSGLGRMLCQAAERFARDTLQAQSLRLAVVETNPVLGFWTRMGFGPTGEIKPFQGERITTRAIGMEKQLRKHENPACEAGLA</sequence>
<keyword evidence="1 4" id="KW-0808">Transferase</keyword>
<reference evidence="5" key="1">
    <citation type="submission" date="2016-10" db="EMBL/GenBank/DDBJ databases">
        <authorList>
            <person name="Varghese N."/>
            <person name="Submissions S."/>
        </authorList>
    </citation>
    <scope>NUCLEOTIDE SEQUENCE [LARGE SCALE GENOMIC DNA]</scope>
    <source>
        <strain evidence="5">BL36</strain>
    </source>
</reference>
<dbReference type="Gene3D" id="3.40.630.30">
    <property type="match status" value="1"/>
</dbReference>
<evidence type="ECO:0000259" key="3">
    <source>
        <dbReference type="PROSITE" id="PS51186"/>
    </source>
</evidence>
<keyword evidence="2" id="KW-0012">Acyltransferase</keyword>
<protein>
    <submittedName>
        <fullName evidence="4">Acetyltransferase (GNAT) domain-containing protein</fullName>
    </submittedName>
</protein>
<dbReference type="InterPro" id="IPR016181">
    <property type="entry name" value="Acyl_CoA_acyltransferase"/>
</dbReference>
<gene>
    <name evidence="4" type="ORF">SAMN05192568_1001176</name>
</gene>
<accession>A0A1I4FDN0</accession>
<organism evidence="4 5">
    <name type="scientific">Methylobacterium pseudosasicola</name>
    <dbReference type="NCBI Taxonomy" id="582667"/>
    <lineage>
        <taxon>Bacteria</taxon>
        <taxon>Pseudomonadati</taxon>
        <taxon>Pseudomonadota</taxon>
        <taxon>Alphaproteobacteria</taxon>
        <taxon>Hyphomicrobiales</taxon>
        <taxon>Methylobacteriaceae</taxon>
        <taxon>Methylobacterium</taxon>
    </lineage>
</organism>
<dbReference type="STRING" id="582667.SAMN05192568_1001176"/>
<dbReference type="PROSITE" id="PS51186">
    <property type="entry name" value="GNAT"/>
    <property type="match status" value="1"/>
</dbReference>
<dbReference type="PANTHER" id="PTHR43877:SF2">
    <property type="entry name" value="AMINOALKYLPHOSPHONATE N-ACETYLTRANSFERASE-RELATED"/>
    <property type="match status" value="1"/>
</dbReference>
<dbReference type="CDD" id="cd04301">
    <property type="entry name" value="NAT_SF"/>
    <property type="match status" value="1"/>
</dbReference>
<evidence type="ECO:0000256" key="2">
    <source>
        <dbReference type="ARBA" id="ARBA00023315"/>
    </source>
</evidence>
<dbReference type="GO" id="GO:0016747">
    <property type="term" value="F:acyltransferase activity, transferring groups other than amino-acyl groups"/>
    <property type="evidence" value="ECO:0007669"/>
    <property type="project" value="InterPro"/>
</dbReference>
<dbReference type="AlphaFoldDB" id="A0A1I4FDN0"/>
<evidence type="ECO:0000313" key="5">
    <source>
        <dbReference type="Proteomes" id="UP000199048"/>
    </source>
</evidence>
<proteinExistence type="predicted"/>
<dbReference type="InterPro" id="IPR050832">
    <property type="entry name" value="Bact_Acetyltransf"/>
</dbReference>
<keyword evidence="5" id="KW-1185">Reference proteome</keyword>
<evidence type="ECO:0000313" key="4">
    <source>
        <dbReference type="EMBL" id="SFL14531.1"/>
    </source>
</evidence>
<dbReference type="SUPFAM" id="SSF55729">
    <property type="entry name" value="Acyl-CoA N-acyltransferases (Nat)"/>
    <property type="match status" value="1"/>
</dbReference>
<dbReference type="InterPro" id="IPR000182">
    <property type="entry name" value="GNAT_dom"/>
</dbReference>
<dbReference type="Pfam" id="PF00583">
    <property type="entry name" value="Acetyltransf_1"/>
    <property type="match status" value="1"/>
</dbReference>
<name>A0A1I4FDN0_9HYPH</name>
<dbReference type="PANTHER" id="PTHR43877">
    <property type="entry name" value="AMINOALKYLPHOSPHONATE N-ACETYLTRANSFERASE-RELATED-RELATED"/>
    <property type="match status" value="1"/>
</dbReference>
<evidence type="ECO:0000256" key="1">
    <source>
        <dbReference type="ARBA" id="ARBA00022679"/>
    </source>
</evidence>
<dbReference type="Proteomes" id="UP000199048">
    <property type="component" value="Unassembled WGS sequence"/>
</dbReference>
<feature type="domain" description="N-acetyltransferase" evidence="3">
    <location>
        <begin position="7"/>
        <end position="169"/>
    </location>
</feature>